<proteinExistence type="predicted"/>
<comment type="subcellular location">
    <subcellularLocation>
        <location evidence="1">Membrane</location>
        <topology evidence="1">Single-pass type I membrane protein</topology>
    </subcellularLocation>
</comment>
<evidence type="ECO:0000256" key="9">
    <source>
        <dbReference type="ARBA" id="ARBA00023180"/>
    </source>
</evidence>
<evidence type="ECO:0000313" key="13">
    <source>
        <dbReference type="EMBL" id="RWS14502.1"/>
    </source>
</evidence>
<feature type="domain" description="Cadherin" evidence="12">
    <location>
        <begin position="807"/>
        <end position="916"/>
    </location>
</feature>
<feature type="domain" description="Cadherin" evidence="12">
    <location>
        <begin position="684"/>
        <end position="790"/>
    </location>
</feature>
<dbReference type="GO" id="GO:0060429">
    <property type="term" value="P:epithelium development"/>
    <property type="evidence" value="ECO:0007669"/>
    <property type="project" value="UniProtKB-ARBA"/>
</dbReference>
<evidence type="ECO:0000256" key="10">
    <source>
        <dbReference type="PROSITE-ProRule" id="PRU00043"/>
    </source>
</evidence>
<protein>
    <submittedName>
        <fullName evidence="13">Cadherin-23-like protein</fullName>
    </submittedName>
</protein>
<dbReference type="PANTHER" id="PTHR24026:SF133">
    <property type="entry name" value="CADHERIN-RELATED FAMILY MEMBER 2"/>
    <property type="match status" value="1"/>
</dbReference>
<dbReference type="OrthoDB" id="6491773at2759"/>
<evidence type="ECO:0000256" key="8">
    <source>
        <dbReference type="ARBA" id="ARBA00023136"/>
    </source>
</evidence>
<keyword evidence="2 11" id="KW-0812">Transmembrane</keyword>
<keyword evidence="8 11" id="KW-0472">Membrane</keyword>
<reference evidence="13 14" key="1">
    <citation type="journal article" date="2018" name="Gigascience">
        <title>Genomes of trombidid mites reveal novel predicted allergens and laterally-transferred genes associated with secondary metabolism.</title>
        <authorList>
            <person name="Dong X."/>
            <person name="Chaisiri K."/>
            <person name="Xia D."/>
            <person name="Armstrong S.D."/>
            <person name="Fang Y."/>
            <person name="Donnelly M.J."/>
            <person name="Kadowaki T."/>
            <person name="McGarry J.W."/>
            <person name="Darby A.C."/>
            <person name="Makepeace B.L."/>
        </authorList>
    </citation>
    <scope>NUCLEOTIDE SEQUENCE [LARGE SCALE GENOMIC DNA]</scope>
    <source>
        <strain evidence="13">UoL-WK</strain>
    </source>
</reference>
<evidence type="ECO:0000313" key="14">
    <source>
        <dbReference type="Proteomes" id="UP000285301"/>
    </source>
</evidence>
<feature type="domain" description="Cadherin" evidence="12">
    <location>
        <begin position="1382"/>
        <end position="1501"/>
    </location>
</feature>
<evidence type="ECO:0000256" key="6">
    <source>
        <dbReference type="ARBA" id="ARBA00022889"/>
    </source>
</evidence>
<feature type="domain" description="Cadherin" evidence="12">
    <location>
        <begin position="923"/>
        <end position="1034"/>
    </location>
</feature>
<dbReference type="CDD" id="cd11304">
    <property type="entry name" value="Cadherin_repeat"/>
    <property type="match status" value="12"/>
</dbReference>
<feature type="domain" description="Cadherin" evidence="12">
    <location>
        <begin position="1267"/>
        <end position="1377"/>
    </location>
</feature>
<dbReference type="FunFam" id="2.60.40.60:FF:000020">
    <property type="entry name" value="Dachsous cadherin-related 1b"/>
    <property type="match status" value="1"/>
</dbReference>
<dbReference type="PANTHER" id="PTHR24026">
    <property type="entry name" value="FAT ATYPICAL CADHERIN-RELATED"/>
    <property type="match status" value="1"/>
</dbReference>
<dbReference type="EMBL" id="NCKU01000702">
    <property type="protein sequence ID" value="RWS14502.1"/>
    <property type="molecule type" value="Genomic_DNA"/>
</dbReference>
<dbReference type="PRINTS" id="PR00205">
    <property type="entry name" value="CADHERIN"/>
</dbReference>
<dbReference type="InterPro" id="IPR020894">
    <property type="entry name" value="Cadherin_CS"/>
</dbReference>
<dbReference type="InterPro" id="IPR002126">
    <property type="entry name" value="Cadherin-like_dom"/>
</dbReference>
<accession>A0A3S3P8I9</accession>
<keyword evidence="6" id="KW-0130">Cell adhesion</keyword>
<feature type="domain" description="Cadherin" evidence="12">
    <location>
        <begin position="1035"/>
        <end position="1152"/>
    </location>
</feature>
<comment type="caution">
    <text evidence="13">The sequence shown here is derived from an EMBL/GenBank/DDBJ whole genome shotgun (WGS) entry which is preliminary data.</text>
</comment>
<evidence type="ECO:0000256" key="1">
    <source>
        <dbReference type="ARBA" id="ARBA00004479"/>
    </source>
</evidence>
<feature type="domain" description="Cadherin" evidence="12">
    <location>
        <begin position="333"/>
        <end position="450"/>
    </location>
</feature>
<feature type="domain" description="Cadherin" evidence="12">
    <location>
        <begin position="99"/>
        <end position="213"/>
    </location>
</feature>
<evidence type="ECO:0000256" key="11">
    <source>
        <dbReference type="SAM" id="Phobius"/>
    </source>
</evidence>
<feature type="domain" description="Cadherin" evidence="12">
    <location>
        <begin position="564"/>
        <end position="683"/>
    </location>
</feature>
<dbReference type="InterPro" id="IPR015919">
    <property type="entry name" value="Cadherin-like_sf"/>
</dbReference>
<feature type="domain" description="Cadherin" evidence="12">
    <location>
        <begin position="214"/>
        <end position="332"/>
    </location>
</feature>
<dbReference type="FunFam" id="2.60.40.60:FF:000092">
    <property type="entry name" value="Protocadherin 8"/>
    <property type="match status" value="1"/>
</dbReference>
<evidence type="ECO:0000256" key="3">
    <source>
        <dbReference type="ARBA" id="ARBA00022729"/>
    </source>
</evidence>
<dbReference type="GO" id="GO:0007156">
    <property type="term" value="P:homophilic cell adhesion via plasma membrane adhesion molecules"/>
    <property type="evidence" value="ECO:0007669"/>
    <property type="project" value="InterPro"/>
</dbReference>
<dbReference type="SMART" id="SM00112">
    <property type="entry name" value="CA"/>
    <property type="match status" value="13"/>
</dbReference>
<keyword evidence="14" id="KW-1185">Reference proteome</keyword>
<keyword evidence="5 10" id="KW-0106">Calcium</keyword>
<evidence type="ECO:0000259" key="12">
    <source>
        <dbReference type="PROSITE" id="PS50268"/>
    </source>
</evidence>
<dbReference type="FunFam" id="2.60.40.60:FF:000118">
    <property type="entry name" value="protocadherin Fat 4"/>
    <property type="match status" value="1"/>
</dbReference>
<dbReference type="GO" id="GO:0009653">
    <property type="term" value="P:anatomical structure morphogenesis"/>
    <property type="evidence" value="ECO:0007669"/>
    <property type="project" value="UniProtKB-ARBA"/>
</dbReference>
<dbReference type="PROSITE" id="PS50268">
    <property type="entry name" value="CADHERIN_2"/>
    <property type="match status" value="13"/>
</dbReference>
<evidence type="ECO:0000256" key="5">
    <source>
        <dbReference type="ARBA" id="ARBA00022837"/>
    </source>
</evidence>
<keyword evidence="3" id="KW-0732">Signal</keyword>
<feature type="domain" description="Cadherin" evidence="12">
    <location>
        <begin position="451"/>
        <end position="566"/>
    </location>
</feature>
<dbReference type="FunFam" id="2.60.40.60:FF:000033">
    <property type="entry name" value="FAT atypical cadherin 1"/>
    <property type="match status" value="1"/>
</dbReference>
<evidence type="ECO:0000256" key="2">
    <source>
        <dbReference type="ARBA" id="ARBA00022692"/>
    </source>
</evidence>
<dbReference type="GO" id="GO:0005886">
    <property type="term" value="C:plasma membrane"/>
    <property type="evidence" value="ECO:0007669"/>
    <property type="project" value="InterPro"/>
</dbReference>
<dbReference type="FunFam" id="2.60.40.60:FF:000015">
    <property type="entry name" value="FAT atypical cadherin 1"/>
    <property type="match status" value="1"/>
</dbReference>
<dbReference type="Proteomes" id="UP000285301">
    <property type="component" value="Unassembled WGS sequence"/>
</dbReference>
<evidence type="ECO:0000256" key="4">
    <source>
        <dbReference type="ARBA" id="ARBA00022737"/>
    </source>
</evidence>
<dbReference type="PROSITE" id="PS00232">
    <property type="entry name" value="CADHERIN_1"/>
    <property type="match status" value="5"/>
</dbReference>
<dbReference type="Pfam" id="PF00028">
    <property type="entry name" value="Cadherin"/>
    <property type="match status" value="8"/>
</dbReference>
<feature type="transmembrane region" description="Helical" evidence="11">
    <location>
        <begin position="1749"/>
        <end position="1771"/>
    </location>
</feature>
<keyword evidence="4" id="KW-0677">Repeat</keyword>
<dbReference type="SUPFAM" id="SSF49313">
    <property type="entry name" value="Cadherin-like"/>
    <property type="match status" value="14"/>
</dbReference>
<organism evidence="13 14">
    <name type="scientific">Dinothrombium tinctorium</name>
    <dbReference type="NCBI Taxonomy" id="1965070"/>
    <lineage>
        <taxon>Eukaryota</taxon>
        <taxon>Metazoa</taxon>
        <taxon>Ecdysozoa</taxon>
        <taxon>Arthropoda</taxon>
        <taxon>Chelicerata</taxon>
        <taxon>Arachnida</taxon>
        <taxon>Acari</taxon>
        <taxon>Acariformes</taxon>
        <taxon>Trombidiformes</taxon>
        <taxon>Prostigmata</taxon>
        <taxon>Anystina</taxon>
        <taxon>Parasitengona</taxon>
        <taxon>Trombidioidea</taxon>
        <taxon>Trombidiidae</taxon>
        <taxon>Dinothrombium</taxon>
    </lineage>
</organism>
<evidence type="ECO:0000256" key="7">
    <source>
        <dbReference type="ARBA" id="ARBA00022989"/>
    </source>
</evidence>
<feature type="domain" description="Cadherin" evidence="12">
    <location>
        <begin position="4"/>
        <end position="98"/>
    </location>
</feature>
<sequence length="1819" mass="202470">MSAFTISENTAVGTSVYQLKGRDPDGKRVFYYISGDIFTVDKDTGIVKLLKPLDREQEPVLDVIITVIDEKIGGKTANTVSVQREIKVADVNDNRPQFEGAPYNFIVSENTKLFTTVYENVFVIDKDAGVNAQVNIECATRVTPVACQMFHIQPQQVGEGKYKVTISLKGTPLDYELVPNYVMTLIATDKGGLQSLEDVHIKVNDIQDEPPKFLNYPYSLTVNESTPPGTDLLAVMVRDGDASEEIRRPLQVDLIHDAKKYFTLKKAKEDTWILQTSEKAIDREDPEILLNGGIYQVVLRAAEMVSSTLVGDITYANVTVVINDVNDQQPNFSLKSVNIVIPEDITNGSAIPGLNLVVSDSDIGDNAKFSLEIEDVNPNNPASKAFVVSPTVAIGRTPIIIKVINADLLDYEDEVKRVFFFNILAIQGEYKTASAITLSLSDANDNQPLFEENEYHLQVPENASPNLTVFRLQAYDSDSGEFGQITYSLKGLGSEKFRVNPETGEISVADCFNINFLEKNESAECLDYEKQPSYSLTCEAKDGGGKYTTVNLFVEVVDVNDNAPQFVKKVYIRELYEKDVTISPSLFVKATDNDGPTQGGNSGIRYYIKSTNLSGLAVDPVSGEVTLTKAIEADFTINKVTGMRRKLNYEAIVEAKDGGEPPLTSEAKILIYVKSERDGAPMFVNEPYAATIPENAAPGSLIIQVKAIDPDGPDSELKYSIVGGAKDNFEIESSSGKLKVSSEANLDRDLYGSQYLLTIAVVDSGLPVPLTTNTNVTIIVEDVNNKPPTFVSDSYAVYLQEKQWNIGEEILQVKAIDPDLNAKVRYSLILNEIKVRDKTGALLQSSSKLFANAFRIDSSSGSIKINGKLDFSKASVIVIPIEAMDVNAFEAGKYPQNTITELSIYLQSHNDKNPVFAPPWTPSNPFYYINMTEEMIIGSTILTLAAKDPLSNKPIVEFEKIKSSDVENYFSVSSLSGIVTLNKRIDYEELIVKQLKIAVKAKSGPMKANNEKRPASVANIVINVQDINDNSPMFSKDSYEAYVLESSVWPKAIVTVKATDRDGGEYGRIEFNVSGDGSELFEINKITGTVSVRKDVVLDRESKAVYNLQVTATDNNRKESNEQSNSLSTTQRRTSVFVKIILTDINDNPPSFSQKQYEAVIPENIQIGYKVGSITATDPDEGKNGEVRYEIIGFENASDKDDLFHIDEKSGEVTVARILAGKGRSEPYLLIIKASDAGDPSLSSQVIFSITIGDISANDGIPKFVKPLQNETVTVNENAKPGSFVYQVEAIDADSKQSPNGQVMYKFADPSPFFEINPFNGIISISKDVGRDRQLDREQYENHTLILIAYDLGSPPQESHRVLFIQVNDTDDNDPYFERKPNSPPLVLTVEEEMPIGSVIGSVRAFDVDKGANAEISYFIFDESEKNAFEIETKDNIGYIKNLKRLDREEKKSYSFAVKARGAIKANLSKISKYKIYNANDLSEIKVNIVLADINDNPPEFEHDHYITVVKYDIELNSPLLTFKAMDLDWENDRSSSSSNNEHKWIEYNIKEVTFSRENEARDNLSHVFDLGKLSGVLKNEISLKSFVGGSFNLVIEAFSNTLKTKKASFNDLVNVNAKLFVLRDKDFLKFVFHRKPDEVKSNLEELKQSIETTLRQPELNIHFEDTQFYERKDGSLDFESTSTCFQMVKSSPNDERFGFVLNNDQAFKYLRNSSAVELHDLYVKYGINSIEECTSTKVNYQITTVESWILILALFMALITLLLTVISSNLKRTLKRKMKLLGVDPTQRQKTVVHHHPSPGHPYGVPVTRSPSFLTMTE</sequence>
<name>A0A3S3P8I9_9ACAR</name>
<dbReference type="STRING" id="1965070.A0A3S3P8I9"/>
<gene>
    <name evidence="13" type="ORF">B4U79_04610</name>
</gene>
<dbReference type="Gene3D" id="2.60.40.60">
    <property type="entry name" value="Cadherins"/>
    <property type="match status" value="14"/>
</dbReference>
<dbReference type="GO" id="GO:0005509">
    <property type="term" value="F:calcium ion binding"/>
    <property type="evidence" value="ECO:0007669"/>
    <property type="project" value="UniProtKB-UniRule"/>
</dbReference>
<dbReference type="GO" id="GO:0008104">
    <property type="term" value="P:intracellular protein localization"/>
    <property type="evidence" value="ECO:0007669"/>
    <property type="project" value="UniProtKB-ARBA"/>
</dbReference>
<feature type="domain" description="Cadherin" evidence="12">
    <location>
        <begin position="1153"/>
        <end position="1264"/>
    </location>
</feature>
<keyword evidence="9" id="KW-0325">Glycoprotein</keyword>
<keyword evidence="7 11" id="KW-1133">Transmembrane helix</keyword>